<sequence>MFDYLADLDKTMPENDEVPLLCNYGGNFIYRSGIIVYEGGTRRLIFVSRSVKLSELLVKVNEICIPTLIPSIKYGYPGLSLDASLTSILNDDDVSNMMKVFPQSGATPIQLYAIPLQSPSNSISIPVTATCQKQGLATGAIQETQRVVHQNSETFTSSSQMVDAYSKDGNQNVLSHLHEDACINMDNPLQDIDNGSIQTIVGGLHKRHETATSSPSVIDAYSSDDFVSSSVEWHEEGCTMVDNTSYKDKLKISYTLSQGQEFRDANALDMALREHAIQLHFEYRPIRTDPSRIVVGCYRKGCPWRINASKVPYGPTFVIDVLEKEHTCKCTVQDCKNHRQASMNWIANFIIRNRKHLRSRPMDIKQDIALQYEIEVEYDKARRGKGLASEEKHLGDSISDISAYCDEIERTNPGSLANLGFSLDGSFGVFIAYHAAICGFQLACRPIIILNGRSFEGEFPHIWILASSRDANNEEFLLAYAITESRTKETWTWFCVQLAFILKDTSKITVVTERHEKSSEAVGRIFPKAHHRYCRESLYSDFCQRFECENLRKHFSDAIFAVTVCELDKYLTEISSTSPEAHQWISEISPSRKDWAVSHFDVDGQDYTDRACEKVLDIWTDDKDAMKSSSVISSLERFHTEIRKIFYRRIKKGKEFTTPVTPYATRRIDEEMIFCILHDMQHVNTPTQFDVRHIFESTTHMVDIKQRKCSCHLWELQKFPCSHAVAALYRNDFNVSDYCECYTVAKYQEAYSENIYPTVEHIPPMLHKNSKKRGRML</sequence>
<dbReference type="EMBL" id="CM056812">
    <property type="protein sequence ID" value="KAJ8617378.1"/>
    <property type="molecule type" value="Genomic_DNA"/>
</dbReference>
<organism evidence="1 2">
    <name type="scientific">Persea americana</name>
    <name type="common">Avocado</name>
    <dbReference type="NCBI Taxonomy" id="3435"/>
    <lineage>
        <taxon>Eukaryota</taxon>
        <taxon>Viridiplantae</taxon>
        <taxon>Streptophyta</taxon>
        <taxon>Embryophyta</taxon>
        <taxon>Tracheophyta</taxon>
        <taxon>Spermatophyta</taxon>
        <taxon>Magnoliopsida</taxon>
        <taxon>Magnoliidae</taxon>
        <taxon>Laurales</taxon>
        <taxon>Lauraceae</taxon>
        <taxon>Persea</taxon>
    </lineage>
</organism>
<dbReference type="Proteomes" id="UP001234297">
    <property type="component" value="Chromosome 4"/>
</dbReference>
<comment type="caution">
    <text evidence="1">The sequence shown here is derived from an EMBL/GenBank/DDBJ whole genome shotgun (WGS) entry which is preliminary data.</text>
</comment>
<gene>
    <name evidence="1" type="ORF">MRB53_013564</name>
</gene>
<protein>
    <submittedName>
        <fullName evidence="1">Uncharacterized protein</fullName>
    </submittedName>
</protein>
<accession>A0ACC2K8B4</accession>
<reference evidence="1 2" key="1">
    <citation type="journal article" date="2022" name="Hortic Res">
        <title>A haplotype resolved chromosomal level avocado genome allows analysis of novel avocado genes.</title>
        <authorList>
            <person name="Nath O."/>
            <person name="Fletcher S.J."/>
            <person name="Hayward A."/>
            <person name="Shaw L.M."/>
            <person name="Masouleh A.K."/>
            <person name="Furtado A."/>
            <person name="Henry R.J."/>
            <person name="Mitter N."/>
        </authorList>
    </citation>
    <scope>NUCLEOTIDE SEQUENCE [LARGE SCALE GENOMIC DNA]</scope>
    <source>
        <strain evidence="2">cv. Hass</strain>
    </source>
</reference>
<evidence type="ECO:0000313" key="1">
    <source>
        <dbReference type="EMBL" id="KAJ8617378.1"/>
    </source>
</evidence>
<evidence type="ECO:0000313" key="2">
    <source>
        <dbReference type="Proteomes" id="UP001234297"/>
    </source>
</evidence>
<keyword evidence="2" id="KW-1185">Reference proteome</keyword>
<name>A0ACC2K8B4_PERAE</name>
<proteinExistence type="predicted"/>